<dbReference type="Gene3D" id="3.30.390.30">
    <property type="match status" value="1"/>
</dbReference>
<dbReference type="PRINTS" id="PR00411">
    <property type="entry name" value="PNDRDTASEI"/>
</dbReference>
<dbReference type="InterPro" id="IPR050446">
    <property type="entry name" value="FAD-oxidoreductase/Apoptosis"/>
</dbReference>
<evidence type="ECO:0000256" key="3">
    <source>
        <dbReference type="ARBA" id="ARBA00022827"/>
    </source>
</evidence>
<evidence type="ECO:0000256" key="4">
    <source>
        <dbReference type="ARBA" id="ARBA00023002"/>
    </source>
</evidence>
<evidence type="ECO:0000256" key="2">
    <source>
        <dbReference type="ARBA" id="ARBA00022630"/>
    </source>
</evidence>
<dbReference type="SUPFAM" id="SSF55424">
    <property type="entry name" value="FAD/NAD-linked reductases, dimerisation (C-terminal) domain"/>
    <property type="match status" value="1"/>
</dbReference>
<dbReference type="Proteomes" id="UP001589693">
    <property type="component" value="Unassembled WGS sequence"/>
</dbReference>
<keyword evidence="2" id="KW-0285">Flavoprotein</keyword>
<evidence type="ECO:0000259" key="5">
    <source>
        <dbReference type="Pfam" id="PF07992"/>
    </source>
</evidence>
<evidence type="ECO:0000256" key="1">
    <source>
        <dbReference type="ARBA" id="ARBA00001974"/>
    </source>
</evidence>
<dbReference type="PANTHER" id="PTHR43557">
    <property type="entry name" value="APOPTOSIS-INDUCING FACTOR 1"/>
    <property type="match status" value="1"/>
</dbReference>
<evidence type="ECO:0000259" key="6">
    <source>
        <dbReference type="Pfam" id="PF14759"/>
    </source>
</evidence>
<dbReference type="InterPro" id="IPR016156">
    <property type="entry name" value="FAD/NAD-linked_Rdtase_dimer_sf"/>
</dbReference>
<feature type="domain" description="FAD/NAD(P)-binding" evidence="5">
    <location>
        <begin position="8"/>
        <end position="298"/>
    </location>
</feature>
<comment type="cofactor">
    <cofactor evidence="1">
        <name>FAD</name>
        <dbReference type="ChEBI" id="CHEBI:57692"/>
    </cofactor>
</comment>
<protein>
    <submittedName>
        <fullName evidence="7">NAD(P)/FAD-dependent oxidoreductase</fullName>
    </submittedName>
</protein>
<keyword evidence="8" id="KW-1185">Reference proteome</keyword>
<dbReference type="SUPFAM" id="SSF51905">
    <property type="entry name" value="FAD/NAD(P)-binding domain"/>
    <property type="match status" value="1"/>
</dbReference>
<dbReference type="PRINTS" id="PR00368">
    <property type="entry name" value="FADPNR"/>
</dbReference>
<dbReference type="InterPro" id="IPR023753">
    <property type="entry name" value="FAD/NAD-binding_dom"/>
</dbReference>
<sequence>MGGDRIFVVVGAGLAGAKAAETLRAEGFDGRVVLLGEEDRRPYDRPSLSKGFLRGERGAAAPWVHPAEFYADNDIELRVGERVAALDRENRDVVLVSGERIAFDRLLLATGATARPLAVPGANRPSVHYLRTMADAEALRSAVDGAERVAVVGGGWIGTEVAASARRLGRKVALLERRGSPLQTVLGVRMGEVFRDLHAENGVELHTGVTVTEIVEAGVRTDRGLVEADLVVVGIGVRPRVELARAAGLSIEDGIVVGEHLETSSPGIYAAGDVATVRHPLLGRKVRVEHWANAHGQGPVAARNMLGHNVVHSEVPFFFSDQYDLGMEFRGVARPSDELVVRGDVDAREFIAFWLSGGRVTAAMNVNVWDSGQLLEALIAQRAEVSADLLRSAELPSLVRSLAL</sequence>
<proteinExistence type="predicted"/>
<dbReference type="InterPro" id="IPR036188">
    <property type="entry name" value="FAD/NAD-bd_sf"/>
</dbReference>
<dbReference type="RefSeq" id="WP_377860644.1">
    <property type="nucleotide sequence ID" value="NZ_JBHLZU010000027.1"/>
</dbReference>
<dbReference type="InterPro" id="IPR028202">
    <property type="entry name" value="Reductase_C"/>
</dbReference>
<comment type="caution">
    <text evidence="7">The sequence shown here is derived from an EMBL/GenBank/DDBJ whole genome shotgun (WGS) entry which is preliminary data.</text>
</comment>
<dbReference type="Gene3D" id="3.50.50.60">
    <property type="entry name" value="FAD/NAD(P)-binding domain"/>
    <property type="match status" value="2"/>
</dbReference>
<dbReference type="Pfam" id="PF07992">
    <property type="entry name" value="Pyr_redox_2"/>
    <property type="match status" value="1"/>
</dbReference>
<keyword evidence="3" id="KW-0274">FAD</keyword>
<evidence type="ECO:0000313" key="8">
    <source>
        <dbReference type="Proteomes" id="UP001589693"/>
    </source>
</evidence>
<accession>A0ABV6A8Y5</accession>
<name>A0ABV6A8Y5_9PSEU</name>
<dbReference type="PANTHER" id="PTHR43557:SF2">
    <property type="entry name" value="RIESKE DOMAIN-CONTAINING PROTEIN-RELATED"/>
    <property type="match status" value="1"/>
</dbReference>
<reference evidence="7 8" key="1">
    <citation type="submission" date="2024-09" db="EMBL/GenBank/DDBJ databases">
        <authorList>
            <person name="Sun Q."/>
            <person name="Mori K."/>
        </authorList>
    </citation>
    <scope>NUCLEOTIDE SEQUENCE [LARGE SCALE GENOMIC DNA]</scope>
    <source>
        <strain evidence="7 8">TBRC 7907</strain>
    </source>
</reference>
<dbReference type="Pfam" id="PF14759">
    <property type="entry name" value="Reductase_C"/>
    <property type="match status" value="1"/>
</dbReference>
<dbReference type="EMBL" id="JBHLZU010000027">
    <property type="protein sequence ID" value="MFB9908704.1"/>
    <property type="molecule type" value="Genomic_DNA"/>
</dbReference>
<gene>
    <name evidence="7" type="ORF">ACFFQA_32610</name>
</gene>
<feature type="domain" description="Reductase C-terminal" evidence="6">
    <location>
        <begin position="317"/>
        <end position="391"/>
    </location>
</feature>
<evidence type="ECO:0000313" key="7">
    <source>
        <dbReference type="EMBL" id="MFB9908704.1"/>
    </source>
</evidence>
<keyword evidence="4" id="KW-0560">Oxidoreductase</keyword>
<organism evidence="7 8">
    <name type="scientific">Allokutzneria oryzae</name>
    <dbReference type="NCBI Taxonomy" id="1378989"/>
    <lineage>
        <taxon>Bacteria</taxon>
        <taxon>Bacillati</taxon>
        <taxon>Actinomycetota</taxon>
        <taxon>Actinomycetes</taxon>
        <taxon>Pseudonocardiales</taxon>
        <taxon>Pseudonocardiaceae</taxon>
        <taxon>Allokutzneria</taxon>
    </lineage>
</organism>